<protein>
    <recommendedName>
        <fullName evidence="3">DUF1564 domain-containing protein</fullName>
    </recommendedName>
</protein>
<organism evidence="1 2">
    <name type="scientific">Leptospira hartskeerlii</name>
    <dbReference type="NCBI Taxonomy" id="2023177"/>
    <lineage>
        <taxon>Bacteria</taxon>
        <taxon>Pseudomonadati</taxon>
        <taxon>Spirochaetota</taxon>
        <taxon>Spirochaetia</taxon>
        <taxon>Leptospirales</taxon>
        <taxon>Leptospiraceae</taxon>
        <taxon>Leptospira</taxon>
    </lineage>
</organism>
<evidence type="ECO:0000313" key="1">
    <source>
        <dbReference type="EMBL" id="PJZ24676.1"/>
    </source>
</evidence>
<dbReference type="EMBL" id="NPDN01000007">
    <property type="protein sequence ID" value="PJZ24676.1"/>
    <property type="molecule type" value="Genomic_DNA"/>
</dbReference>
<dbReference type="RefSeq" id="WP_100707374.1">
    <property type="nucleotide sequence ID" value="NZ_NPDL01000006.1"/>
</dbReference>
<dbReference type="Proteomes" id="UP000232196">
    <property type="component" value="Unassembled WGS sequence"/>
</dbReference>
<accession>A0A2M9XAE7</accession>
<dbReference type="OrthoDB" id="332334at2"/>
<keyword evidence="2" id="KW-1185">Reference proteome</keyword>
<evidence type="ECO:0000313" key="2">
    <source>
        <dbReference type="Proteomes" id="UP000232196"/>
    </source>
</evidence>
<gene>
    <name evidence="1" type="ORF">CH357_13880</name>
</gene>
<comment type="caution">
    <text evidence="1">The sequence shown here is derived from an EMBL/GenBank/DDBJ whole genome shotgun (WGS) entry which is preliminary data.</text>
</comment>
<proteinExistence type="predicted"/>
<dbReference type="InterPro" id="IPR011458">
    <property type="entry name" value="DUF1564"/>
</dbReference>
<dbReference type="Pfam" id="PF07600">
    <property type="entry name" value="DUF1564"/>
    <property type="match status" value="1"/>
</dbReference>
<name>A0A2M9XAE7_9LEPT</name>
<dbReference type="AlphaFoldDB" id="A0A2M9XAE7"/>
<sequence>MEKLRPTFHRSFSQNISLENTIRKKRKVSTLLVPPHLAKYVRKQGINYLLKKALTHHQRSFRFHSSKRINSESIYTKYQNIRGRSKDNRYIKFNFRPRTEDWIQLRSLAMSHGVSMCYLFVLLLEKYKSKEFSNVERIIWQVKAAIHANFDSKIFFRELWVLEYRLTKSDFRVKRKDPHGPKIA</sequence>
<reference evidence="1 2" key="1">
    <citation type="submission" date="2017-07" db="EMBL/GenBank/DDBJ databases">
        <title>Leptospira spp. isolated from tropical soils.</title>
        <authorList>
            <person name="Thibeaux R."/>
            <person name="Iraola G."/>
            <person name="Ferres I."/>
            <person name="Bierque E."/>
            <person name="Girault D."/>
            <person name="Soupe-Gilbert M.-E."/>
            <person name="Picardeau M."/>
            <person name="Goarant C."/>
        </authorList>
    </citation>
    <scope>NUCLEOTIDE SEQUENCE [LARGE SCALE GENOMIC DNA]</scope>
    <source>
        <strain evidence="1 2">MCA1-C-A1</strain>
    </source>
</reference>
<evidence type="ECO:0008006" key="3">
    <source>
        <dbReference type="Google" id="ProtNLM"/>
    </source>
</evidence>